<accession>A0A5N8WC49</accession>
<evidence type="ECO:0000313" key="2">
    <source>
        <dbReference type="EMBL" id="MPY44712.1"/>
    </source>
</evidence>
<dbReference type="Gene3D" id="2.130.10.10">
    <property type="entry name" value="YVTN repeat-like/Quinoprotein amine dehydrogenase"/>
    <property type="match status" value="1"/>
</dbReference>
<keyword evidence="3" id="KW-1185">Reference proteome</keyword>
<dbReference type="EMBL" id="VJZE01000353">
    <property type="protein sequence ID" value="MPY44712.1"/>
    <property type="molecule type" value="Genomic_DNA"/>
</dbReference>
<protein>
    <recommendedName>
        <fullName evidence="4">WD40 repeat domain-containing protein</fullName>
    </recommendedName>
</protein>
<dbReference type="RefSeq" id="WP_322724629.1">
    <property type="nucleotide sequence ID" value="NZ_BAABEQ010000066.1"/>
</dbReference>
<dbReference type="InterPro" id="IPR015943">
    <property type="entry name" value="WD40/YVTN_repeat-like_dom_sf"/>
</dbReference>
<reference evidence="2 3" key="1">
    <citation type="submission" date="2019-07" db="EMBL/GenBank/DDBJ databases">
        <title>New species of Amycolatopsis and Streptomyces.</title>
        <authorList>
            <person name="Duangmal K."/>
            <person name="Teo W.F.A."/>
            <person name="Lipun K."/>
        </authorList>
    </citation>
    <scope>NUCLEOTIDE SEQUENCE [LARGE SCALE GENOMIC DNA]</scope>
    <source>
        <strain evidence="2 3">TISTR 2346</strain>
    </source>
</reference>
<sequence>MSERAWARPAAGREPAGAALLAWLADPVAPRLCLVTGSAGRGKSALLAWLVGHGTRPGTVPERRVHGFVPLAGQGVRATVWTLAEQLEVAARAPGELVTALAADPRRTVVVLPDLHAGVDAEALAELVSELAGLDHVRLVVEARTGHDAVRLLSPLAPAVMDLDEPRWTDPARYADWRSAEGRGSDGWGSEPETGKPVDGYGGVADGDEPLDPADPVSVCTTDPTRVTTAYETDTGERGGLRAAWLRAGQSLISDQEPAERALTLLAALGDGADPRLRPALADLAASAPWKLVWSRVRGDVAPPWPGPALALTTGAGPLEGQFVAADHQGVLRTVSLGDAAPVGRLSDPVPEAVALGALPDGTVAVLDAQGQLHTRRLPTAPRPSGLAALLDDGPAVGERAVEVQRARLEGRRGTAVSASGYASAVADAAGFVSVVPFGEEASVQHAAQLHESRVTALALVDVPVGDSGSGESVSLVYSGGADGRVRAWGPGTEPLAVPVAERPCAVVALAATYTTSGLVLAIGWADGLIEHRRLDVGETRTVHPGVPVNALALTPAEHLVIGTDEMVICLSPR</sequence>
<evidence type="ECO:0000256" key="1">
    <source>
        <dbReference type="SAM" id="MobiDB-lite"/>
    </source>
</evidence>
<evidence type="ECO:0000313" key="3">
    <source>
        <dbReference type="Proteomes" id="UP000326979"/>
    </source>
</evidence>
<dbReference type="AlphaFoldDB" id="A0A5N8WC49"/>
<name>A0A5N8WC49_9ACTN</name>
<organism evidence="2 3">
    <name type="scientific">Streptomyces phyllanthi</name>
    <dbReference type="NCBI Taxonomy" id="1803180"/>
    <lineage>
        <taxon>Bacteria</taxon>
        <taxon>Bacillati</taxon>
        <taxon>Actinomycetota</taxon>
        <taxon>Actinomycetes</taxon>
        <taxon>Kitasatosporales</taxon>
        <taxon>Streptomycetaceae</taxon>
        <taxon>Streptomyces</taxon>
    </lineage>
</organism>
<dbReference type="Proteomes" id="UP000326979">
    <property type="component" value="Unassembled WGS sequence"/>
</dbReference>
<evidence type="ECO:0008006" key="4">
    <source>
        <dbReference type="Google" id="ProtNLM"/>
    </source>
</evidence>
<dbReference type="InterPro" id="IPR011047">
    <property type="entry name" value="Quinoprotein_ADH-like_sf"/>
</dbReference>
<proteinExistence type="predicted"/>
<gene>
    <name evidence="2" type="ORF">FNH04_33860</name>
</gene>
<dbReference type="SUPFAM" id="SSF50998">
    <property type="entry name" value="Quinoprotein alcohol dehydrogenase-like"/>
    <property type="match status" value="1"/>
</dbReference>
<comment type="caution">
    <text evidence="2">The sequence shown here is derived from an EMBL/GenBank/DDBJ whole genome shotgun (WGS) entry which is preliminary data.</text>
</comment>
<feature type="region of interest" description="Disordered" evidence="1">
    <location>
        <begin position="179"/>
        <end position="222"/>
    </location>
</feature>